<feature type="transmembrane region" description="Helical" evidence="1">
    <location>
        <begin position="939"/>
        <end position="962"/>
    </location>
</feature>
<feature type="transmembrane region" description="Helical" evidence="1">
    <location>
        <begin position="909"/>
        <end position="933"/>
    </location>
</feature>
<accession>A0A6A6GW46</accession>
<dbReference type="Proteomes" id="UP000800092">
    <property type="component" value="Unassembled WGS sequence"/>
</dbReference>
<evidence type="ECO:0000256" key="1">
    <source>
        <dbReference type="SAM" id="Phobius"/>
    </source>
</evidence>
<sequence>MDHVELLDPSRPAVKRIEVPFVCKDNCCEDDSQNLKSFKDYCESRNDDQIEHSNAEELAALMQSWLYFGLLDEALDLSSSWKQFIKNTGVEERIYVLSSASLPRLIDERIESLLQLPADRRKSALSHIHRCLEIAISEVDRLDQLCVLYDSHLLQTVQLSVKVLICSLNSIIVVLLGLNKRQTELIGKLSCGLIPTVRQSLKSIRSFSRERAEQDGLSGSELNSFKRFQAWWLSSPESCPPLSRNRLLPAPEGCRKESSATLLLRRQLTENGWCTSQVTKLFQSFDYAAVYYFSTIPHTTKVLDHSNCSQTRCLAYNMRPAAFKFRHADGCQGCKMVFAPISEIISIIEDGGIPLISIEQGAGDSISVDVHRCNPGWTPYAAVSHVWSDGLGNPYANGLPACQLRKLSISLQRLPGSDEKLTLPDIWIQRSWKKSSRRLFWMDTLCIPNRSRTAKEDNASPDIESGLAPFNGAGTYDGNRPETNQFQSPDLDIESLKRKAINRMGLVYAAASATLVLDAELQRSCSVNSSNIYNLARVLFSPWSTRGWTLQEGGLAESCSFQLSDGICNVSKIRFPREWQASSTHIEDPRNPKKDIFAQGIFAQMLAGVRETVLWQKGRNEERDKMLSEDMFRQPLVEKFYYAHILVRAWNSMLQRSTTQKADVDAVVANILDLSAQKILELPSQHRVRAMISKLYYIPLSLLYVDAPRLTDPTKECLQDRNRWFPSEIEGDKLTDGPILERQPGRFHLVRFYPSPPIFYDLADSPSLPQTFYWKASDRNQLYVIRVPAISSAELPSRSTDLGSVSRCLLVDREGFQNLRHGFAAKGASMVVSRKHSKAVQTIFEFPIRITLQDDPVNEGLAHELSVVTGQLSPNVGYFVDLFVEYGTSATRRRVQQGKGTGMAPNQPLVRFVLCLCPFLLGAGIFVCSYNALPTAARAAVGGYLIFLSVAVSFGLTVVPIIEYQKWTRSFGEI</sequence>
<evidence type="ECO:0000313" key="3">
    <source>
        <dbReference type="Proteomes" id="UP000800092"/>
    </source>
</evidence>
<proteinExistence type="predicted"/>
<keyword evidence="1" id="KW-1133">Transmembrane helix</keyword>
<organism evidence="2 3">
    <name type="scientific">Viridothelium virens</name>
    <name type="common">Speckled blister lichen</name>
    <name type="synonym">Trypethelium virens</name>
    <dbReference type="NCBI Taxonomy" id="1048519"/>
    <lineage>
        <taxon>Eukaryota</taxon>
        <taxon>Fungi</taxon>
        <taxon>Dikarya</taxon>
        <taxon>Ascomycota</taxon>
        <taxon>Pezizomycotina</taxon>
        <taxon>Dothideomycetes</taxon>
        <taxon>Dothideomycetes incertae sedis</taxon>
        <taxon>Trypetheliales</taxon>
        <taxon>Trypetheliaceae</taxon>
        <taxon>Viridothelium</taxon>
    </lineage>
</organism>
<reference evidence="2" key="1">
    <citation type="journal article" date="2020" name="Stud. Mycol.">
        <title>101 Dothideomycetes genomes: a test case for predicting lifestyles and emergence of pathogens.</title>
        <authorList>
            <person name="Haridas S."/>
            <person name="Albert R."/>
            <person name="Binder M."/>
            <person name="Bloem J."/>
            <person name="Labutti K."/>
            <person name="Salamov A."/>
            <person name="Andreopoulos B."/>
            <person name="Baker S."/>
            <person name="Barry K."/>
            <person name="Bills G."/>
            <person name="Bluhm B."/>
            <person name="Cannon C."/>
            <person name="Castanera R."/>
            <person name="Culley D."/>
            <person name="Daum C."/>
            <person name="Ezra D."/>
            <person name="Gonzalez J."/>
            <person name="Henrissat B."/>
            <person name="Kuo A."/>
            <person name="Liang C."/>
            <person name="Lipzen A."/>
            <person name="Lutzoni F."/>
            <person name="Magnuson J."/>
            <person name="Mondo S."/>
            <person name="Nolan M."/>
            <person name="Ohm R."/>
            <person name="Pangilinan J."/>
            <person name="Park H.-J."/>
            <person name="Ramirez L."/>
            <person name="Alfaro M."/>
            <person name="Sun H."/>
            <person name="Tritt A."/>
            <person name="Yoshinaga Y."/>
            <person name="Zwiers L.-H."/>
            <person name="Turgeon B."/>
            <person name="Goodwin S."/>
            <person name="Spatafora J."/>
            <person name="Crous P."/>
            <person name="Grigoriev I."/>
        </authorList>
    </citation>
    <scope>NUCLEOTIDE SEQUENCE</scope>
    <source>
        <strain evidence="2">Tuck. ex Michener</strain>
    </source>
</reference>
<dbReference type="PANTHER" id="PTHR39596">
    <property type="match status" value="1"/>
</dbReference>
<dbReference type="OrthoDB" id="2426273at2759"/>
<dbReference type="PANTHER" id="PTHR39596:SF2">
    <property type="entry name" value="HET DOMAIN PROTEIN (AFU_ORTHOLOGUE AFUA_1G17550)-RELATED"/>
    <property type="match status" value="1"/>
</dbReference>
<keyword evidence="3" id="KW-1185">Reference proteome</keyword>
<keyword evidence="1" id="KW-0812">Transmembrane</keyword>
<keyword evidence="1" id="KW-0472">Membrane</keyword>
<name>A0A6A6GW46_VIRVR</name>
<dbReference type="EMBL" id="ML991849">
    <property type="protein sequence ID" value="KAF2230014.1"/>
    <property type="molecule type" value="Genomic_DNA"/>
</dbReference>
<protein>
    <recommendedName>
        <fullName evidence="4">Heterokaryon incompatibility domain-containing protein</fullName>
    </recommendedName>
</protein>
<evidence type="ECO:0000313" key="2">
    <source>
        <dbReference type="EMBL" id="KAF2230014.1"/>
    </source>
</evidence>
<evidence type="ECO:0008006" key="4">
    <source>
        <dbReference type="Google" id="ProtNLM"/>
    </source>
</evidence>
<dbReference type="AlphaFoldDB" id="A0A6A6GW46"/>
<gene>
    <name evidence="2" type="ORF">EV356DRAFT_520234</name>
</gene>